<accession>A0A7V8EJ29</accession>
<dbReference type="Proteomes" id="UP000442695">
    <property type="component" value="Unassembled WGS sequence"/>
</dbReference>
<dbReference type="SUPFAM" id="SSF109709">
    <property type="entry name" value="KorB DNA-binding domain-like"/>
    <property type="match status" value="1"/>
</dbReference>
<organism evidence="2 3">
    <name type="scientific">Pseudomonas putida</name>
    <name type="common">Arthrobacter siderocapsulatus</name>
    <dbReference type="NCBI Taxonomy" id="303"/>
    <lineage>
        <taxon>Bacteria</taxon>
        <taxon>Pseudomonadati</taxon>
        <taxon>Pseudomonadota</taxon>
        <taxon>Gammaproteobacteria</taxon>
        <taxon>Pseudomonadales</taxon>
        <taxon>Pseudomonadaceae</taxon>
        <taxon>Pseudomonas</taxon>
    </lineage>
</organism>
<evidence type="ECO:0008006" key="4">
    <source>
        <dbReference type="Google" id="ProtNLM"/>
    </source>
</evidence>
<evidence type="ECO:0000313" key="2">
    <source>
        <dbReference type="EMBL" id="KAF0255734.1"/>
    </source>
</evidence>
<sequence length="391" mass="42056">MTAFNEQAQQQIAQFDLQLQPGSVKTIMAGIKAAYEPQEEKKGAVKPLSEAVQKVMSGIKGIYEGKSDEASTGVPEVKGAGGSSDLWKVPVNELKVLKGFNVRLPGPDLDAHIEGLTDSILKEGFMQHKPLAALVLEIDGVLGLYVFDGHCRLESAHKAIARGSDIDLLPVVVQDGRNVNIDDLYVTMWRSSKGKELAPFELGLLCKRLSRNGHDDKVIAQRMGIKANYVDGLLRLVNSPKPLVDAVLSNELAASEGIKMIRAHGYGKVVDELELMRKRALAEHQANAQANPQKAEQAGENGQAQSQGKVIRLTARHASNAHVKKTVSKHGMALFETARTIKDDPAYANLAETTRLALAKFVALLEEAEQADKAFDTGTAAGVESGQAAAA</sequence>
<reference evidence="2 3" key="1">
    <citation type="submission" date="2019-12" db="EMBL/GenBank/DDBJ databases">
        <authorList>
            <person name="Woiski C."/>
        </authorList>
    </citation>
    <scope>NUCLEOTIDE SEQUENCE [LARGE SCALE GENOMIC DNA]</scope>
    <source>
        <strain evidence="2 3">BOE100</strain>
    </source>
</reference>
<feature type="compositionally biased region" description="Polar residues" evidence="1">
    <location>
        <begin position="286"/>
        <end position="306"/>
    </location>
</feature>
<proteinExistence type="predicted"/>
<dbReference type="EMBL" id="WOWR01000005">
    <property type="protein sequence ID" value="KAF0255734.1"/>
    <property type="molecule type" value="Genomic_DNA"/>
</dbReference>
<protein>
    <recommendedName>
        <fullName evidence="4">ParB/Sulfiredoxin domain-containing protein</fullName>
    </recommendedName>
</protein>
<gene>
    <name evidence="2" type="ORF">GN299_06485</name>
</gene>
<evidence type="ECO:0000256" key="1">
    <source>
        <dbReference type="SAM" id="MobiDB-lite"/>
    </source>
</evidence>
<evidence type="ECO:0000313" key="3">
    <source>
        <dbReference type="Proteomes" id="UP000442695"/>
    </source>
</evidence>
<dbReference type="Gene3D" id="1.10.10.2830">
    <property type="match status" value="1"/>
</dbReference>
<dbReference type="RefSeq" id="WP_156858627.1">
    <property type="nucleotide sequence ID" value="NZ_WOWR01000005.1"/>
</dbReference>
<name>A0A7V8EJ29_PSEPU</name>
<feature type="region of interest" description="Disordered" evidence="1">
    <location>
        <begin position="284"/>
        <end position="306"/>
    </location>
</feature>
<comment type="caution">
    <text evidence="2">The sequence shown here is derived from an EMBL/GenBank/DDBJ whole genome shotgun (WGS) entry which is preliminary data.</text>
</comment>
<dbReference type="AlphaFoldDB" id="A0A7V8EJ29"/>